<keyword evidence="6" id="KW-0378">Hydrolase</keyword>
<keyword evidence="5" id="KW-0547">Nucleotide-binding</keyword>
<feature type="transmembrane region" description="Helical" evidence="12">
    <location>
        <begin position="195"/>
        <end position="216"/>
    </location>
</feature>
<evidence type="ECO:0000256" key="8">
    <source>
        <dbReference type="ARBA" id="ARBA00022927"/>
    </source>
</evidence>
<dbReference type="GO" id="GO:0034040">
    <property type="term" value="F:ATPase-coupled lipid transmembrane transporter activity"/>
    <property type="evidence" value="ECO:0007669"/>
    <property type="project" value="TreeGrafter"/>
</dbReference>
<keyword evidence="4 12" id="KW-0812">Transmembrane</keyword>
<dbReference type="GO" id="GO:0043213">
    <property type="term" value="P:bacteriocin transport"/>
    <property type="evidence" value="ECO:0007669"/>
    <property type="project" value="UniProtKB-KW"/>
</dbReference>
<comment type="subcellular location">
    <subcellularLocation>
        <location evidence="1">Cell membrane</location>
        <topology evidence="1">Multi-pass membrane protein</topology>
    </subcellularLocation>
</comment>
<feature type="transmembrane region" description="Helical" evidence="12">
    <location>
        <begin position="274"/>
        <end position="294"/>
    </location>
</feature>
<dbReference type="PROSITE" id="PS50990">
    <property type="entry name" value="PEPTIDASE_C39"/>
    <property type="match status" value="1"/>
</dbReference>
<dbReference type="SUPFAM" id="SSF52540">
    <property type="entry name" value="P-loop containing nucleoside triphosphate hydrolases"/>
    <property type="match status" value="1"/>
</dbReference>
<dbReference type="RefSeq" id="WP_341471046.1">
    <property type="nucleotide sequence ID" value="NZ_CP128400.1"/>
</dbReference>
<feature type="domain" description="ABC transmembrane type-1" evidence="14">
    <location>
        <begin position="160"/>
        <end position="441"/>
    </location>
</feature>
<reference evidence="16 18" key="1">
    <citation type="submission" date="2020-06" db="EMBL/GenBank/DDBJ databases">
        <title>Anoxygenic phototrophic Chloroflexota member uses a Type I reaction center.</title>
        <authorList>
            <person name="Tsuji J.M."/>
            <person name="Shaw N.A."/>
            <person name="Nagashima S."/>
            <person name="Venkiteswaran J."/>
            <person name="Schiff S.L."/>
            <person name="Hanada S."/>
            <person name="Tank M."/>
            <person name="Neufeld J.D."/>
        </authorList>
    </citation>
    <scope>NUCLEOTIDE SEQUENCE [LARGE SCALE GENOMIC DNA]</scope>
    <source>
        <strain evidence="16">L227-S17</strain>
    </source>
</reference>
<reference evidence="17" key="2">
    <citation type="journal article" date="2024" name="Nature">
        <title>Anoxygenic phototroph of the Chloroflexota uses a type I reaction centre.</title>
        <authorList>
            <person name="Tsuji J.M."/>
            <person name="Shaw N.A."/>
            <person name="Nagashima S."/>
            <person name="Venkiteswaran J.J."/>
            <person name="Schiff S.L."/>
            <person name="Watanabe T."/>
            <person name="Fukui M."/>
            <person name="Hanada S."/>
            <person name="Tank M."/>
            <person name="Neufeld J.D."/>
        </authorList>
    </citation>
    <scope>NUCLEOTIDE SEQUENCE</scope>
    <source>
        <strain evidence="17">L227-S17</strain>
    </source>
</reference>
<dbReference type="EMBL" id="JACATZ010000003">
    <property type="protein sequence ID" value="NWJ47240.1"/>
    <property type="molecule type" value="Genomic_DNA"/>
</dbReference>
<dbReference type="GO" id="GO:0005886">
    <property type="term" value="C:plasma membrane"/>
    <property type="evidence" value="ECO:0007669"/>
    <property type="project" value="UniProtKB-SubCell"/>
</dbReference>
<feature type="transmembrane region" description="Helical" evidence="12">
    <location>
        <begin position="158"/>
        <end position="175"/>
    </location>
</feature>
<evidence type="ECO:0000256" key="1">
    <source>
        <dbReference type="ARBA" id="ARBA00004651"/>
    </source>
</evidence>
<dbReference type="Pfam" id="PF00664">
    <property type="entry name" value="ABC_membrane"/>
    <property type="match status" value="1"/>
</dbReference>
<dbReference type="PANTHER" id="PTHR24221">
    <property type="entry name" value="ATP-BINDING CASSETTE SUB-FAMILY B"/>
    <property type="match status" value="1"/>
</dbReference>
<dbReference type="Pfam" id="PF03412">
    <property type="entry name" value="Peptidase_C39"/>
    <property type="match status" value="1"/>
</dbReference>
<dbReference type="NCBIfam" id="TIGR03796">
    <property type="entry name" value="NHLM_micro_ABC1"/>
    <property type="match status" value="1"/>
</dbReference>
<evidence type="ECO:0000259" key="13">
    <source>
        <dbReference type="PROSITE" id="PS50893"/>
    </source>
</evidence>
<sequence>MRVKTPTVLQMEAVECGAAALAIILAYLGRWVPLEELRVACGVSRDGSKASNVVKAARTYGLTAKGFRKEPQSLPEMQMPVIVHWKFNHFLVVEGFSNGKVFLNDPASGPYAVTSEEFDESFTGVVLTFEPTAEFHKGGKKFDVVAALRSRLIGSGSALLFVILAGLSLVIPGLIVPSFTRIFVDYYLVRELNSWLVPLLLGMVATLLLTAALTWVREYYLLRLETKLAASMSGKFLWHVLRLPMEYYLQRYAGEIGGRVSINDQVAYLLSGRLASTFLDIIAIFFYAILMFIYDPLLTLVGIFFAFLNIVALRYVARKRVDLNQRVLQESGKMTGVAMSGLYTIETLKAIGRESDFFSRWAGYQAKLARARQEMAVYTQYLSIVPPLLTALNTTAILTLGSMKVIEGQLSIGMLIAFQSLMYAFLAPVNKLVDLGSTLQDVQGGLKRLDDVLGNKADTALDAKEDWSDQSKRQPRLTGYLELKNLKFGYSRLESPLIENFNLTLQPGSRVALVGGSGSGKSTVAKLVSGLYQSWEGEILFDGKPRTDIPRSVITNSLAVVDQDIFLFEGSVRDNLTMWDPTIPDQQVIQASKDAGIHNEIAARPGGYASNVAEEGVNFSGGQRQRLEIARALAGNPAVLILDEATSALDPVTESLIDQNLRRRGCTCLIIAHRLSTIRDCDEIIVLERGKIVQRGTHEQMKNVKGPYSRLIATE</sequence>
<dbReference type="InterPro" id="IPR036640">
    <property type="entry name" value="ABC1_TM_sf"/>
</dbReference>
<dbReference type="Proteomes" id="UP001431572">
    <property type="component" value="Chromosome 2"/>
</dbReference>
<dbReference type="InterPro" id="IPR027417">
    <property type="entry name" value="P-loop_NTPase"/>
</dbReference>
<proteinExistence type="predicted"/>
<dbReference type="InterPro" id="IPR003439">
    <property type="entry name" value="ABC_transporter-like_ATP-bd"/>
</dbReference>
<evidence type="ECO:0000313" key="16">
    <source>
        <dbReference type="EMBL" id="NWJ47240.1"/>
    </source>
</evidence>
<evidence type="ECO:0000256" key="3">
    <source>
        <dbReference type="ARBA" id="ARBA00022475"/>
    </source>
</evidence>
<dbReference type="Gene3D" id="3.90.70.10">
    <property type="entry name" value="Cysteine proteinases"/>
    <property type="match status" value="1"/>
</dbReference>
<dbReference type="Pfam" id="PF00005">
    <property type="entry name" value="ABC_tran"/>
    <property type="match status" value="1"/>
</dbReference>
<keyword evidence="9 12" id="KW-1133">Transmembrane helix</keyword>
<gene>
    <name evidence="16" type="ORF">HXX08_15365</name>
    <name evidence="17" type="ORF">OZ401_002754</name>
</gene>
<keyword evidence="8" id="KW-0653">Protein transport</keyword>
<dbReference type="AlphaFoldDB" id="A0A8T7M547"/>
<evidence type="ECO:0000256" key="10">
    <source>
        <dbReference type="ARBA" id="ARBA00023136"/>
    </source>
</evidence>
<dbReference type="InterPro" id="IPR005074">
    <property type="entry name" value="Peptidase_C39"/>
</dbReference>
<dbReference type="PANTHER" id="PTHR24221:SF654">
    <property type="entry name" value="ATP-BINDING CASSETTE SUB-FAMILY B MEMBER 6"/>
    <property type="match status" value="1"/>
</dbReference>
<keyword evidence="10 12" id="KW-0472">Membrane</keyword>
<keyword evidence="3" id="KW-1003">Cell membrane</keyword>
<dbReference type="GO" id="GO:0015031">
    <property type="term" value="P:protein transport"/>
    <property type="evidence" value="ECO:0007669"/>
    <property type="project" value="UniProtKB-KW"/>
</dbReference>
<dbReference type="InterPro" id="IPR003593">
    <property type="entry name" value="AAA+_ATPase"/>
</dbReference>
<evidence type="ECO:0000256" key="12">
    <source>
        <dbReference type="SAM" id="Phobius"/>
    </source>
</evidence>
<feature type="domain" description="Peptidase C39" evidence="15">
    <location>
        <begin position="10"/>
        <end position="129"/>
    </location>
</feature>
<dbReference type="Gene3D" id="3.40.50.300">
    <property type="entry name" value="P-loop containing nucleotide triphosphate hydrolases"/>
    <property type="match status" value="1"/>
</dbReference>
<evidence type="ECO:0000256" key="4">
    <source>
        <dbReference type="ARBA" id="ARBA00022692"/>
    </source>
</evidence>
<dbReference type="GO" id="GO:0140359">
    <property type="term" value="F:ABC-type transporter activity"/>
    <property type="evidence" value="ECO:0007669"/>
    <property type="project" value="InterPro"/>
</dbReference>
<dbReference type="Proteomes" id="UP000521676">
    <property type="component" value="Unassembled WGS sequence"/>
</dbReference>
<dbReference type="InterPro" id="IPR022514">
    <property type="entry name" value="NHPM_micro_ABC1"/>
</dbReference>
<dbReference type="InterPro" id="IPR011527">
    <property type="entry name" value="ABC1_TM_dom"/>
</dbReference>
<evidence type="ECO:0000256" key="7">
    <source>
        <dbReference type="ARBA" id="ARBA00022840"/>
    </source>
</evidence>
<dbReference type="PROSITE" id="PS00211">
    <property type="entry name" value="ABC_TRANSPORTER_1"/>
    <property type="match status" value="1"/>
</dbReference>
<dbReference type="GO" id="GO:0005524">
    <property type="term" value="F:ATP binding"/>
    <property type="evidence" value="ECO:0007669"/>
    <property type="project" value="UniProtKB-KW"/>
</dbReference>
<evidence type="ECO:0000313" key="18">
    <source>
        <dbReference type="Proteomes" id="UP000521676"/>
    </source>
</evidence>
<dbReference type="FunFam" id="3.40.50.300:FF:000299">
    <property type="entry name" value="ABC transporter ATP-binding protein/permease"/>
    <property type="match status" value="1"/>
</dbReference>
<name>A0A8T7M547_9CHLR</name>
<evidence type="ECO:0000256" key="9">
    <source>
        <dbReference type="ARBA" id="ARBA00022989"/>
    </source>
</evidence>
<dbReference type="CDD" id="cd18569">
    <property type="entry name" value="ABC_6TM_NHLM_bacteriocin"/>
    <property type="match status" value="1"/>
</dbReference>
<dbReference type="SUPFAM" id="SSF90123">
    <property type="entry name" value="ABC transporter transmembrane region"/>
    <property type="match status" value="1"/>
</dbReference>
<dbReference type="PROSITE" id="PS50893">
    <property type="entry name" value="ABC_TRANSPORTER_2"/>
    <property type="match status" value="1"/>
</dbReference>
<evidence type="ECO:0000256" key="11">
    <source>
        <dbReference type="ARBA" id="ARBA00043264"/>
    </source>
</evidence>
<keyword evidence="6" id="KW-0788">Thiol protease</keyword>
<protein>
    <submittedName>
        <fullName evidence="16">NHLP family bacteriocin export ABC transporter peptidase/permease/ATPase subunit</fullName>
    </submittedName>
</protein>
<keyword evidence="7" id="KW-0067">ATP-binding</keyword>
<evidence type="ECO:0000256" key="6">
    <source>
        <dbReference type="ARBA" id="ARBA00022807"/>
    </source>
</evidence>
<dbReference type="Gene3D" id="1.20.1560.10">
    <property type="entry name" value="ABC transporter type 1, transmembrane domain"/>
    <property type="match status" value="1"/>
</dbReference>
<feature type="domain" description="ABC transporter" evidence="13">
    <location>
        <begin position="481"/>
        <end position="714"/>
    </location>
</feature>
<keyword evidence="11" id="KW-0080">Bacteriocin transport</keyword>
<feature type="transmembrane region" description="Helical" evidence="12">
    <location>
        <begin position="377"/>
        <end position="398"/>
    </location>
</feature>
<evidence type="ECO:0000259" key="15">
    <source>
        <dbReference type="PROSITE" id="PS50990"/>
    </source>
</evidence>
<evidence type="ECO:0000313" key="17">
    <source>
        <dbReference type="EMBL" id="WJW69158.1"/>
    </source>
</evidence>
<dbReference type="SMART" id="SM00382">
    <property type="entry name" value="AAA"/>
    <property type="match status" value="1"/>
</dbReference>
<organism evidence="16 18">
    <name type="scientific">Candidatus Chlorohelix allophototropha</name>
    <dbReference type="NCBI Taxonomy" id="3003348"/>
    <lineage>
        <taxon>Bacteria</taxon>
        <taxon>Bacillati</taxon>
        <taxon>Chloroflexota</taxon>
        <taxon>Chloroflexia</taxon>
        <taxon>Candidatus Chloroheliales</taxon>
        <taxon>Candidatus Chloroheliaceae</taxon>
        <taxon>Candidatus Chlorohelix</taxon>
    </lineage>
</organism>
<dbReference type="EMBL" id="CP128400">
    <property type="protein sequence ID" value="WJW69158.1"/>
    <property type="molecule type" value="Genomic_DNA"/>
</dbReference>
<dbReference type="GO" id="GO:0016887">
    <property type="term" value="F:ATP hydrolysis activity"/>
    <property type="evidence" value="ECO:0007669"/>
    <property type="project" value="InterPro"/>
</dbReference>
<evidence type="ECO:0000256" key="5">
    <source>
        <dbReference type="ARBA" id="ARBA00022741"/>
    </source>
</evidence>
<evidence type="ECO:0000313" key="19">
    <source>
        <dbReference type="Proteomes" id="UP001431572"/>
    </source>
</evidence>
<dbReference type="GO" id="GO:0008234">
    <property type="term" value="F:cysteine-type peptidase activity"/>
    <property type="evidence" value="ECO:0007669"/>
    <property type="project" value="UniProtKB-KW"/>
</dbReference>
<accession>A0A8T7M547</accession>
<keyword evidence="6" id="KW-0645">Protease</keyword>
<dbReference type="PROSITE" id="PS50929">
    <property type="entry name" value="ABC_TM1F"/>
    <property type="match status" value="1"/>
</dbReference>
<evidence type="ECO:0000256" key="2">
    <source>
        <dbReference type="ARBA" id="ARBA00022448"/>
    </source>
</evidence>
<keyword evidence="19" id="KW-1185">Reference proteome</keyword>
<keyword evidence="2" id="KW-0813">Transport</keyword>
<feature type="transmembrane region" description="Helical" evidence="12">
    <location>
        <begin position="300"/>
        <end position="317"/>
    </location>
</feature>
<dbReference type="GO" id="GO:0006508">
    <property type="term" value="P:proteolysis"/>
    <property type="evidence" value="ECO:0007669"/>
    <property type="project" value="InterPro"/>
</dbReference>
<dbReference type="InterPro" id="IPR017871">
    <property type="entry name" value="ABC_transporter-like_CS"/>
</dbReference>
<dbReference type="InterPro" id="IPR039421">
    <property type="entry name" value="Type_1_exporter"/>
</dbReference>
<evidence type="ECO:0000259" key="14">
    <source>
        <dbReference type="PROSITE" id="PS50929"/>
    </source>
</evidence>